<keyword evidence="2" id="KW-1185">Reference proteome</keyword>
<dbReference type="AlphaFoldDB" id="A0A1N6GXD7"/>
<name>A0A1N6GXD7_9LACT</name>
<dbReference type="EMBL" id="FSRN01000001">
    <property type="protein sequence ID" value="SIO12214.1"/>
    <property type="molecule type" value="Genomic_DNA"/>
</dbReference>
<accession>A0A1N6GXD7</accession>
<protein>
    <submittedName>
        <fullName evidence="1">Uncharacterized protein</fullName>
    </submittedName>
</protein>
<proteinExistence type="predicted"/>
<organism evidence="1 2">
    <name type="scientific">Carnobacterium alterfunditum</name>
    <dbReference type="NCBI Taxonomy" id="28230"/>
    <lineage>
        <taxon>Bacteria</taxon>
        <taxon>Bacillati</taxon>
        <taxon>Bacillota</taxon>
        <taxon>Bacilli</taxon>
        <taxon>Lactobacillales</taxon>
        <taxon>Carnobacteriaceae</taxon>
        <taxon>Carnobacterium</taxon>
    </lineage>
</organism>
<sequence length="44" mass="5264">MKRHNRLGLKEKFSFLAIMTYNREIEKNVLLKKKIIKSKKVGEC</sequence>
<dbReference type="STRING" id="28230.SAMN05878443_1490"/>
<gene>
    <name evidence="1" type="ORF">SAMN05878443_1490</name>
</gene>
<evidence type="ECO:0000313" key="2">
    <source>
        <dbReference type="Proteomes" id="UP000184758"/>
    </source>
</evidence>
<reference evidence="2" key="1">
    <citation type="submission" date="2016-11" db="EMBL/GenBank/DDBJ databases">
        <authorList>
            <person name="Varghese N."/>
            <person name="Submissions S."/>
        </authorList>
    </citation>
    <scope>NUCLEOTIDE SEQUENCE [LARGE SCALE GENOMIC DNA]</scope>
    <source>
        <strain evidence="2">313</strain>
    </source>
</reference>
<dbReference type="Proteomes" id="UP000184758">
    <property type="component" value="Unassembled WGS sequence"/>
</dbReference>
<evidence type="ECO:0000313" key="1">
    <source>
        <dbReference type="EMBL" id="SIO12214.1"/>
    </source>
</evidence>